<dbReference type="Proteomes" id="UP000007110">
    <property type="component" value="Unassembled WGS sequence"/>
</dbReference>
<organism evidence="2 3">
    <name type="scientific">Strongylocentrotus purpuratus</name>
    <name type="common">Purple sea urchin</name>
    <dbReference type="NCBI Taxonomy" id="7668"/>
    <lineage>
        <taxon>Eukaryota</taxon>
        <taxon>Metazoa</taxon>
        <taxon>Echinodermata</taxon>
        <taxon>Eleutherozoa</taxon>
        <taxon>Echinozoa</taxon>
        <taxon>Echinoidea</taxon>
        <taxon>Euechinoidea</taxon>
        <taxon>Echinacea</taxon>
        <taxon>Camarodonta</taxon>
        <taxon>Echinidea</taxon>
        <taxon>Strongylocentrotidae</taxon>
        <taxon>Strongylocentrotus</taxon>
    </lineage>
</organism>
<dbReference type="KEGG" id="spu:115921575"/>
<protein>
    <submittedName>
        <fullName evidence="2">Uncharacterized protein</fullName>
    </submittedName>
</protein>
<proteinExistence type="predicted"/>
<feature type="region of interest" description="Disordered" evidence="1">
    <location>
        <begin position="1"/>
        <end position="92"/>
    </location>
</feature>
<dbReference type="RefSeq" id="XP_030835005.1">
    <property type="nucleotide sequence ID" value="XM_030979145.1"/>
</dbReference>
<name>A0A7M7SVR8_STRPU</name>
<reference evidence="2" key="2">
    <citation type="submission" date="2021-01" db="UniProtKB">
        <authorList>
            <consortium name="EnsemblMetazoa"/>
        </authorList>
    </citation>
    <scope>IDENTIFICATION</scope>
</reference>
<dbReference type="AlphaFoldDB" id="A0A7M7SVR8"/>
<dbReference type="InParanoid" id="A0A7M7SVR8"/>
<dbReference type="EnsemblMetazoa" id="XM_030979145">
    <property type="protein sequence ID" value="XP_030835005"/>
    <property type="gene ID" value="LOC115921575"/>
</dbReference>
<evidence type="ECO:0000313" key="2">
    <source>
        <dbReference type="EnsemblMetazoa" id="XP_030835005"/>
    </source>
</evidence>
<evidence type="ECO:0000256" key="1">
    <source>
        <dbReference type="SAM" id="MobiDB-lite"/>
    </source>
</evidence>
<keyword evidence="3" id="KW-1185">Reference proteome</keyword>
<accession>A0A7M7SVR8</accession>
<feature type="compositionally biased region" description="Basic residues" evidence="1">
    <location>
        <begin position="13"/>
        <end position="25"/>
    </location>
</feature>
<evidence type="ECO:0000313" key="3">
    <source>
        <dbReference type="Proteomes" id="UP000007110"/>
    </source>
</evidence>
<dbReference type="GeneID" id="115921575"/>
<reference evidence="3" key="1">
    <citation type="submission" date="2015-02" db="EMBL/GenBank/DDBJ databases">
        <title>Genome sequencing for Strongylocentrotus purpuratus.</title>
        <authorList>
            <person name="Murali S."/>
            <person name="Liu Y."/>
            <person name="Vee V."/>
            <person name="English A."/>
            <person name="Wang M."/>
            <person name="Skinner E."/>
            <person name="Han Y."/>
            <person name="Muzny D.M."/>
            <person name="Worley K.C."/>
            <person name="Gibbs R.A."/>
        </authorList>
    </citation>
    <scope>NUCLEOTIDE SEQUENCE</scope>
</reference>
<feature type="region of interest" description="Disordered" evidence="1">
    <location>
        <begin position="119"/>
        <end position="163"/>
    </location>
</feature>
<sequence>MSRSSNFLLAGFSKKKSNSVARKKTKDSSESSLVTPLGSGGDTANPGDANVSGHLCGQGKPMRMVEGAMLSPLGTVPGNPEVSTLGGTGLSSAPPSIVPSGLLFGRCTNPSTDIRVATVDPDLNRSPTGSSVPLSALPVPNFGPDTRAAESDPGASTNRASPSVRVPFSRFGLRGAPTVGLLSDTRPVSSSAVSVTATSRKRRGIRDAVAGSSSDFVYPSKKPRSDVTEPFAAPRGPPLVATLPPSVPPPPPEFSDWMRAFADALCSSMPESAPPVLPTSVSDPIAVDLISELSEDASISPEQSPVRVSSCRIPPGSSLFASPPHASLGAPIGGDRPCLSGQDGGARLIVGTLVPSLSRLVQLRGMMRLLRLCLWRRNR</sequence>